<comment type="subcellular location">
    <subcellularLocation>
        <location evidence="1">Cell inner membrane</location>
        <topology evidence="1">Multi-pass membrane protein</topology>
    </subcellularLocation>
</comment>
<feature type="domain" description="Tripartite ATP-independent periplasmic transporters DctQ component" evidence="9">
    <location>
        <begin position="32"/>
        <end position="152"/>
    </location>
</feature>
<keyword evidence="4" id="KW-0997">Cell inner membrane</keyword>
<dbReference type="AlphaFoldDB" id="X1DKC9"/>
<accession>X1DKC9</accession>
<evidence type="ECO:0000256" key="6">
    <source>
        <dbReference type="ARBA" id="ARBA00022989"/>
    </source>
</evidence>
<evidence type="ECO:0000256" key="3">
    <source>
        <dbReference type="ARBA" id="ARBA00022475"/>
    </source>
</evidence>
<feature type="transmembrane region" description="Helical" evidence="8">
    <location>
        <begin position="134"/>
        <end position="159"/>
    </location>
</feature>
<dbReference type="Pfam" id="PF04290">
    <property type="entry name" value="DctQ"/>
    <property type="match status" value="1"/>
</dbReference>
<feature type="transmembrane region" description="Helical" evidence="8">
    <location>
        <begin position="93"/>
        <end position="114"/>
    </location>
</feature>
<reference evidence="10" key="1">
    <citation type="journal article" date="2014" name="Front. Microbiol.">
        <title>High frequency of phylogenetically diverse reductive dehalogenase-homologous genes in deep subseafloor sedimentary metagenomes.</title>
        <authorList>
            <person name="Kawai M."/>
            <person name="Futagami T."/>
            <person name="Toyoda A."/>
            <person name="Takaki Y."/>
            <person name="Nishi S."/>
            <person name="Hori S."/>
            <person name="Arai W."/>
            <person name="Tsubouchi T."/>
            <person name="Morono Y."/>
            <person name="Uchiyama I."/>
            <person name="Ito T."/>
            <person name="Fujiyama A."/>
            <person name="Inagaki F."/>
            <person name="Takami H."/>
        </authorList>
    </citation>
    <scope>NUCLEOTIDE SEQUENCE</scope>
    <source>
        <strain evidence="10">Expedition CK06-06</strain>
    </source>
</reference>
<keyword evidence="2" id="KW-0813">Transport</keyword>
<evidence type="ECO:0000256" key="1">
    <source>
        <dbReference type="ARBA" id="ARBA00004429"/>
    </source>
</evidence>
<evidence type="ECO:0000256" key="8">
    <source>
        <dbReference type="SAM" id="Phobius"/>
    </source>
</evidence>
<feature type="transmembrane region" description="Helical" evidence="8">
    <location>
        <begin position="50"/>
        <end position="72"/>
    </location>
</feature>
<evidence type="ECO:0000256" key="2">
    <source>
        <dbReference type="ARBA" id="ARBA00022448"/>
    </source>
</evidence>
<dbReference type="InterPro" id="IPR007387">
    <property type="entry name" value="TRAP_DctQ"/>
</dbReference>
<keyword evidence="7 8" id="KW-0472">Membrane</keyword>
<evidence type="ECO:0000256" key="5">
    <source>
        <dbReference type="ARBA" id="ARBA00022692"/>
    </source>
</evidence>
<protein>
    <recommendedName>
        <fullName evidence="9">Tripartite ATP-independent periplasmic transporters DctQ component domain-containing protein</fullName>
    </recommendedName>
</protein>
<evidence type="ECO:0000259" key="9">
    <source>
        <dbReference type="Pfam" id="PF04290"/>
    </source>
</evidence>
<dbReference type="InterPro" id="IPR055348">
    <property type="entry name" value="DctQ"/>
</dbReference>
<gene>
    <name evidence="10" type="ORF">S03H2_01640</name>
</gene>
<proteinExistence type="predicted"/>
<keyword evidence="6 8" id="KW-1133">Transmembrane helix</keyword>
<dbReference type="EMBL" id="BARU01000495">
    <property type="protein sequence ID" value="GAH21356.1"/>
    <property type="molecule type" value="Genomic_DNA"/>
</dbReference>
<evidence type="ECO:0000313" key="10">
    <source>
        <dbReference type="EMBL" id="GAH21356.1"/>
    </source>
</evidence>
<evidence type="ECO:0000256" key="7">
    <source>
        <dbReference type="ARBA" id="ARBA00023136"/>
    </source>
</evidence>
<name>X1DKC9_9ZZZZ</name>
<feature type="transmembrane region" description="Helical" evidence="8">
    <location>
        <begin position="20"/>
        <end position="44"/>
    </location>
</feature>
<keyword evidence="5 8" id="KW-0812">Transmembrane</keyword>
<organism evidence="10">
    <name type="scientific">marine sediment metagenome</name>
    <dbReference type="NCBI Taxonomy" id="412755"/>
    <lineage>
        <taxon>unclassified sequences</taxon>
        <taxon>metagenomes</taxon>
        <taxon>ecological metagenomes</taxon>
    </lineage>
</organism>
<evidence type="ECO:0000256" key="4">
    <source>
        <dbReference type="ARBA" id="ARBA00022519"/>
    </source>
</evidence>
<dbReference type="GO" id="GO:0005886">
    <property type="term" value="C:plasma membrane"/>
    <property type="evidence" value="ECO:0007669"/>
    <property type="project" value="UniProtKB-SubCell"/>
</dbReference>
<dbReference type="PANTHER" id="PTHR35011">
    <property type="entry name" value="2,3-DIKETO-L-GULONATE TRAP TRANSPORTER SMALL PERMEASE PROTEIN YIAM"/>
    <property type="match status" value="1"/>
</dbReference>
<sequence length="171" mass="19817">MQNLTKRIDYFSTRLNIYIYKITGLLILVQFGIVLYGVFFRYFLNNPLSWVLPISRIILVWTGLLGISIAFKEGEHVALEGFVSNLPVVIQKIILFFNYILIIIYLFVLVWKGFPIALHSTQLIMISEKLQIPLSWSMMAVPVSATINLIHLLPIPLLIQKKLEEKERIKE</sequence>
<comment type="caution">
    <text evidence="10">The sequence shown here is derived from an EMBL/GenBank/DDBJ whole genome shotgun (WGS) entry which is preliminary data.</text>
</comment>
<keyword evidence="3" id="KW-1003">Cell membrane</keyword>